<proteinExistence type="predicted"/>
<keyword evidence="2" id="KW-1185">Reference proteome</keyword>
<protein>
    <submittedName>
        <fullName evidence="1">Uncharacterized protein</fullName>
    </submittedName>
</protein>
<accession>A0ABZ0Z6T6</accession>
<organism evidence="1 2">
    <name type="scientific">phage Lak_Megaphage_Sonny</name>
    <dbReference type="NCBI Taxonomy" id="3109229"/>
    <lineage>
        <taxon>Viruses</taxon>
        <taxon>Duplodnaviria</taxon>
        <taxon>Heunggongvirae</taxon>
        <taxon>Uroviricota</taxon>
        <taxon>Caudoviricetes</taxon>
        <taxon>Caudoviricetes code 15 clade</taxon>
    </lineage>
</organism>
<evidence type="ECO:0000313" key="1">
    <source>
        <dbReference type="EMBL" id="WQJ53743.1"/>
    </source>
</evidence>
<evidence type="ECO:0000313" key="2">
    <source>
        <dbReference type="Proteomes" id="UP001358193"/>
    </source>
</evidence>
<dbReference type="Proteomes" id="UP001358193">
    <property type="component" value="Segment"/>
</dbReference>
<name>A0ABZ0Z6T6_9CAUD</name>
<sequence length="100" mass="11638">MEDTFTWNESAVKEIIRQTIGYLLTHDHVSIESVYDSIKKDYDEWLLMDKVIEKHQDYINEQTNAIKTINAKWGESADMENSHNVEIDGMKMSISVTKAK</sequence>
<dbReference type="EMBL" id="OR769223">
    <property type="protein sequence ID" value="WQJ53743.1"/>
    <property type="molecule type" value="Genomic_DNA"/>
</dbReference>
<reference evidence="1 2" key="1">
    <citation type="submission" date="2023-11" db="EMBL/GenBank/DDBJ databases">
        <authorList>
            <person name="Cook R."/>
            <person name="Crisci M."/>
            <person name="Pye H."/>
            <person name="Adriaenssens E."/>
            <person name="Santini J."/>
        </authorList>
    </citation>
    <scope>NUCLEOTIDE SEQUENCE [LARGE SCALE GENOMIC DNA]</scope>
    <source>
        <strain evidence="1">Lak_Megaphage_Sonny</strain>
    </source>
</reference>